<feature type="chain" id="PRO_5046747583" description="Conjugal transfer protein TrbC" evidence="2">
    <location>
        <begin position="22"/>
        <end position="94"/>
    </location>
</feature>
<keyword evidence="2" id="KW-0732">Signal</keyword>
<evidence type="ECO:0008006" key="5">
    <source>
        <dbReference type="Google" id="ProtNLM"/>
    </source>
</evidence>
<evidence type="ECO:0000313" key="4">
    <source>
        <dbReference type="Proteomes" id="UP001302274"/>
    </source>
</evidence>
<protein>
    <recommendedName>
        <fullName evidence="5">Conjugal transfer protein TrbC</fullName>
    </recommendedName>
</protein>
<gene>
    <name evidence="3" type="ORF">SHI21_19615</name>
</gene>
<proteinExistence type="predicted"/>
<sequence>MKQIKYLPLALPFVFSNWAMAASLKGTADGLGNEAVKIGLSLGIFALAVAGTYLALGKQEGGQKVTLAVIGILVVLLAPTIVTTLRGISGGGIG</sequence>
<dbReference type="EMBL" id="JAYGJQ010000003">
    <property type="protein sequence ID" value="MEA9358454.1"/>
    <property type="molecule type" value="Genomic_DNA"/>
</dbReference>
<organism evidence="3 4">
    <name type="scientific">Bacteriovorax antarcticus</name>
    <dbReference type="NCBI Taxonomy" id="3088717"/>
    <lineage>
        <taxon>Bacteria</taxon>
        <taxon>Pseudomonadati</taxon>
        <taxon>Bdellovibrionota</taxon>
        <taxon>Bacteriovoracia</taxon>
        <taxon>Bacteriovoracales</taxon>
        <taxon>Bacteriovoracaceae</taxon>
        <taxon>Bacteriovorax</taxon>
    </lineage>
</organism>
<evidence type="ECO:0000256" key="1">
    <source>
        <dbReference type="SAM" id="Phobius"/>
    </source>
</evidence>
<keyword evidence="1" id="KW-1133">Transmembrane helix</keyword>
<evidence type="ECO:0000313" key="3">
    <source>
        <dbReference type="EMBL" id="MEA9358454.1"/>
    </source>
</evidence>
<name>A0ABU5W1P6_9BACT</name>
<dbReference type="RefSeq" id="WP_323578863.1">
    <property type="nucleotide sequence ID" value="NZ_JAYGJQ010000003.1"/>
</dbReference>
<keyword evidence="1" id="KW-0812">Transmembrane</keyword>
<feature type="signal peptide" evidence="2">
    <location>
        <begin position="1"/>
        <end position="21"/>
    </location>
</feature>
<comment type="caution">
    <text evidence="3">The sequence shown here is derived from an EMBL/GenBank/DDBJ whole genome shotgun (WGS) entry which is preliminary data.</text>
</comment>
<keyword evidence="4" id="KW-1185">Reference proteome</keyword>
<dbReference type="Proteomes" id="UP001302274">
    <property type="component" value="Unassembled WGS sequence"/>
</dbReference>
<keyword evidence="1" id="KW-0472">Membrane</keyword>
<accession>A0ABU5W1P6</accession>
<reference evidence="3 4" key="1">
    <citation type="submission" date="2023-11" db="EMBL/GenBank/DDBJ databases">
        <title>A Novel Polar Bacteriovorax (B. antarcticus) Isolated from the Biocrust in Antarctica.</title>
        <authorList>
            <person name="Mun W."/>
            <person name="Choi S.Y."/>
            <person name="Mitchell R.J."/>
        </authorList>
    </citation>
    <scope>NUCLEOTIDE SEQUENCE [LARGE SCALE GENOMIC DNA]</scope>
    <source>
        <strain evidence="3 4">PP10</strain>
    </source>
</reference>
<evidence type="ECO:0000256" key="2">
    <source>
        <dbReference type="SAM" id="SignalP"/>
    </source>
</evidence>
<feature type="transmembrane region" description="Helical" evidence="1">
    <location>
        <begin position="68"/>
        <end position="88"/>
    </location>
</feature>
<feature type="transmembrane region" description="Helical" evidence="1">
    <location>
        <begin position="37"/>
        <end position="56"/>
    </location>
</feature>